<evidence type="ECO:0000313" key="1">
    <source>
        <dbReference type="EMBL" id="AMQ55967.1"/>
    </source>
</evidence>
<reference evidence="1 2" key="2">
    <citation type="journal article" date="2016" name="Genome Announc.">
        <title>Complete Genome Sequence of Algoriphagus sp. Strain M8-2, Isolated from a Brackish Lake.</title>
        <authorList>
            <person name="Muraguchi Y."/>
            <person name="Kushimoto K."/>
            <person name="Ohtsubo Y."/>
            <person name="Suzuki T."/>
            <person name="Dohra H."/>
            <person name="Kimbara K."/>
            <person name="Shintani M."/>
        </authorList>
    </citation>
    <scope>NUCLEOTIDE SEQUENCE [LARGE SCALE GENOMIC DNA]</scope>
    <source>
        <strain evidence="1 2">M8-2</strain>
    </source>
</reference>
<sequence>MLWYGLGYSWRIKLKFFRLILAFLSSRESAKRGFFHQWSHNLDEESYFRLHLIFESYVYK</sequence>
<dbReference type="Proteomes" id="UP000073816">
    <property type="component" value="Chromosome"/>
</dbReference>
<protein>
    <submittedName>
        <fullName evidence="1">Uncharacterized protein</fullName>
    </submittedName>
</protein>
<dbReference type="EMBL" id="CP012836">
    <property type="protein sequence ID" value="AMQ55967.1"/>
    <property type="molecule type" value="Genomic_DNA"/>
</dbReference>
<keyword evidence="2" id="KW-1185">Reference proteome</keyword>
<dbReference type="AlphaFoldDB" id="A0A142ELG2"/>
<dbReference type="KEGG" id="alm:AO498_06050"/>
<evidence type="ECO:0000313" key="2">
    <source>
        <dbReference type="Proteomes" id="UP000073816"/>
    </source>
</evidence>
<accession>A0A142ELG2</accession>
<name>A0A142ELG2_9BACT</name>
<reference evidence="2" key="1">
    <citation type="submission" date="2015-09" db="EMBL/GenBank/DDBJ databases">
        <title>Complete sequence of Algoriphagus sp. M8-2.</title>
        <authorList>
            <person name="Shintani M."/>
        </authorList>
    </citation>
    <scope>NUCLEOTIDE SEQUENCE [LARGE SCALE GENOMIC DNA]</scope>
    <source>
        <strain evidence="2">M8-2</strain>
    </source>
</reference>
<gene>
    <name evidence="1" type="ORF">AO498_06050</name>
</gene>
<dbReference type="STRING" id="1727163.AO498_06050"/>
<proteinExistence type="predicted"/>
<organism evidence="1 2">
    <name type="scientific">Algoriphagus sanaruensis</name>
    <dbReference type="NCBI Taxonomy" id="1727163"/>
    <lineage>
        <taxon>Bacteria</taxon>
        <taxon>Pseudomonadati</taxon>
        <taxon>Bacteroidota</taxon>
        <taxon>Cytophagia</taxon>
        <taxon>Cytophagales</taxon>
        <taxon>Cyclobacteriaceae</taxon>
        <taxon>Algoriphagus</taxon>
    </lineage>
</organism>